<reference evidence="3" key="1">
    <citation type="journal article" date="2019" name="Int. J. Syst. Evol. Microbiol.">
        <title>The Global Catalogue of Microorganisms (GCM) 10K type strain sequencing project: providing services to taxonomists for standard genome sequencing and annotation.</title>
        <authorList>
            <consortium name="The Broad Institute Genomics Platform"/>
            <consortium name="The Broad Institute Genome Sequencing Center for Infectious Disease"/>
            <person name="Wu L."/>
            <person name="Ma J."/>
        </authorList>
    </citation>
    <scope>NUCLEOTIDE SEQUENCE [LARGE SCALE GENOMIC DNA]</scope>
    <source>
        <strain evidence="3">IBRC-M 10490</strain>
    </source>
</reference>
<proteinExistence type="predicted"/>
<evidence type="ECO:0000313" key="2">
    <source>
        <dbReference type="EMBL" id="MFC4374136.1"/>
    </source>
</evidence>
<comment type="caution">
    <text evidence="2">The sequence shown here is derived from an EMBL/GenBank/DDBJ whole genome shotgun (WGS) entry which is preliminary data.</text>
</comment>
<accession>A0ABV8VDP2</accession>
<name>A0ABV8VDP2_9NOCA</name>
<dbReference type="Proteomes" id="UP001595844">
    <property type="component" value="Unassembled WGS sequence"/>
</dbReference>
<organism evidence="2 3">
    <name type="scientific">Nocardia halotolerans</name>
    <dbReference type="NCBI Taxonomy" id="1755878"/>
    <lineage>
        <taxon>Bacteria</taxon>
        <taxon>Bacillati</taxon>
        <taxon>Actinomycetota</taxon>
        <taxon>Actinomycetes</taxon>
        <taxon>Mycobacteriales</taxon>
        <taxon>Nocardiaceae</taxon>
        <taxon>Nocardia</taxon>
    </lineage>
</organism>
<dbReference type="EMBL" id="JBHSDL010000007">
    <property type="protein sequence ID" value="MFC4374136.1"/>
    <property type="molecule type" value="Genomic_DNA"/>
</dbReference>
<dbReference type="RefSeq" id="WP_378558427.1">
    <property type="nucleotide sequence ID" value="NZ_JBHSDL010000007.1"/>
</dbReference>
<sequence length="121" mass="13444">MSDVRLSAPFDGRDSEGKPVVNRPPMDPHIMDRVLAYLEHAPVILSVRSYDADDFNPSDRDVPLNFHTDGVFVWPGAVGHYLRKYGLPPEAALVQHIVSKGFEVGEVDEEVQQLAVHKVIG</sequence>
<gene>
    <name evidence="2" type="ORF">ACFO5K_08455</name>
</gene>
<protein>
    <submittedName>
        <fullName evidence="2">Uncharacterized protein</fullName>
    </submittedName>
</protein>
<evidence type="ECO:0000313" key="3">
    <source>
        <dbReference type="Proteomes" id="UP001595844"/>
    </source>
</evidence>
<evidence type="ECO:0000256" key="1">
    <source>
        <dbReference type="SAM" id="MobiDB-lite"/>
    </source>
</evidence>
<keyword evidence="3" id="KW-1185">Reference proteome</keyword>
<feature type="region of interest" description="Disordered" evidence="1">
    <location>
        <begin position="1"/>
        <end position="25"/>
    </location>
</feature>